<keyword evidence="3" id="KW-0805">Transcription regulation</keyword>
<dbReference type="GO" id="GO:0008270">
    <property type="term" value="F:zinc ion binding"/>
    <property type="evidence" value="ECO:0007669"/>
    <property type="project" value="InterPro"/>
</dbReference>
<dbReference type="EMBL" id="LGRB01000008">
    <property type="protein sequence ID" value="OCT52728.1"/>
    <property type="molecule type" value="Genomic_DNA"/>
</dbReference>
<comment type="caution">
    <text evidence="9">The sequence shown here is derived from an EMBL/GenBank/DDBJ whole genome shotgun (WGS) entry which is preliminary data.</text>
</comment>
<keyword evidence="1" id="KW-0479">Metal-binding</keyword>
<feature type="region of interest" description="Disordered" evidence="7">
    <location>
        <begin position="49"/>
        <end position="110"/>
    </location>
</feature>
<protein>
    <recommendedName>
        <fullName evidence="8">Zn(2)-C6 fungal-type domain-containing protein</fullName>
    </recommendedName>
</protein>
<dbReference type="Gene3D" id="4.10.240.10">
    <property type="entry name" value="Zn(2)-C6 fungal-type DNA-binding domain"/>
    <property type="match status" value="1"/>
</dbReference>
<dbReference type="STRING" id="86049.A0A1C1CWB4"/>
<organism evidence="9 10">
    <name type="scientific">Cladophialophora carrionii</name>
    <dbReference type="NCBI Taxonomy" id="86049"/>
    <lineage>
        <taxon>Eukaryota</taxon>
        <taxon>Fungi</taxon>
        <taxon>Dikarya</taxon>
        <taxon>Ascomycota</taxon>
        <taxon>Pezizomycotina</taxon>
        <taxon>Eurotiomycetes</taxon>
        <taxon>Chaetothyriomycetidae</taxon>
        <taxon>Chaetothyriales</taxon>
        <taxon>Herpotrichiellaceae</taxon>
        <taxon>Cladophialophora</taxon>
    </lineage>
</organism>
<keyword evidence="4" id="KW-0238">DNA-binding</keyword>
<dbReference type="GO" id="GO:0003677">
    <property type="term" value="F:DNA binding"/>
    <property type="evidence" value="ECO:0007669"/>
    <property type="project" value="UniProtKB-KW"/>
</dbReference>
<dbReference type="PROSITE" id="PS50048">
    <property type="entry name" value="ZN2_CY6_FUNGAL_2"/>
    <property type="match status" value="1"/>
</dbReference>
<keyword evidence="6" id="KW-0539">Nucleus</keyword>
<dbReference type="PANTHER" id="PTHR36206">
    <property type="entry name" value="ASPERCRYPTIN BIOSYNTHESIS CLUSTER-SPECIFIC TRANSCRIPTION REGULATOR ATNN-RELATED"/>
    <property type="match status" value="1"/>
</dbReference>
<name>A0A1C1CWB4_9EURO</name>
<dbReference type="Proteomes" id="UP000094526">
    <property type="component" value="Unassembled WGS sequence"/>
</dbReference>
<evidence type="ECO:0000256" key="6">
    <source>
        <dbReference type="ARBA" id="ARBA00023242"/>
    </source>
</evidence>
<evidence type="ECO:0000256" key="1">
    <source>
        <dbReference type="ARBA" id="ARBA00022723"/>
    </source>
</evidence>
<evidence type="ECO:0000256" key="7">
    <source>
        <dbReference type="SAM" id="MobiDB-lite"/>
    </source>
</evidence>
<dbReference type="PANTHER" id="PTHR36206:SF12">
    <property type="entry name" value="ASPERCRYPTIN BIOSYNTHESIS CLUSTER-SPECIFIC TRANSCRIPTION REGULATOR ATNN-RELATED"/>
    <property type="match status" value="1"/>
</dbReference>
<evidence type="ECO:0000313" key="9">
    <source>
        <dbReference type="EMBL" id="OCT52728.1"/>
    </source>
</evidence>
<dbReference type="CDD" id="cd00067">
    <property type="entry name" value="GAL4"/>
    <property type="match status" value="1"/>
</dbReference>
<evidence type="ECO:0000313" key="10">
    <source>
        <dbReference type="Proteomes" id="UP000094526"/>
    </source>
</evidence>
<feature type="compositionally biased region" description="Basic residues" evidence="7">
    <location>
        <begin position="100"/>
        <end position="110"/>
    </location>
</feature>
<dbReference type="InterPro" id="IPR001138">
    <property type="entry name" value="Zn2Cys6_DnaBD"/>
</dbReference>
<dbReference type="AlphaFoldDB" id="A0A1C1CWB4"/>
<feature type="region of interest" description="Disordered" evidence="7">
    <location>
        <begin position="1"/>
        <end position="26"/>
    </location>
</feature>
<evidence type="ECO:0000256" key="4">
    <source>
        <dbReference type="ARBA" id="ARBA00023125"/>
    </source>
</evidence>
<keyword evidence="10" id="KW-1185">Reference proteome</keyword>
<evidence type="ECO:0000259" key="8">
    <source>
        <dbReference type="PROSITE" id="PS50048"/>
    </source>
</evidence>
<evidence type="ECO:0000256" key="5">
    <source>
        <dbReference type="ARBA" id="ARBA00023163"/>
    </source>
</evidence>
<evidence type="ECO:0000256" key="3">
    <source>
        <dbReference type="ARBA" id="ARBA00023015"/>
    </source>
</evidence>
<dbReference type="GO" id="GO:0000981">
    <property type="term" value="F:DNA-binding transcription factor activity, RNA polymerase II-specific"/>
    <property type="evidence" value="ECO:0007669"/>
    <property type="project" value="InterPro"/>
</dbReference>
<sequence length="151" mass="17174">MDISSLLNDVRPKQSETTDFDIPGDTLRISPKCTATNVNVKVRAEALGDQTPLQSHKHSLRHWQAPTKRTFPKDEQLTPRQHEAEAQGSAHDRCQNITRPKPKRKFSRRTKTGCLTCRRRKKKCDEARPAFIGKNCVKGGFPCDGYDPRSF</sequence>
<evidence type="ECO:0000256" key="2">
    <source>
        <dbReference type="ARBA" id="ARBA00022833"/>
    </source>
</evidence>
<gene>
    <name evidence="9" type="ORF">CLCR_10923</name>
</gene>
<keyword evidence="5" id="KW-0804">Transcription</keyword>
<accession>A0A1C1CWB4</accession>
<feature type="domain" description="Zn(2)-C6 fungal-type" evidence="8">
    <location>
        <begin position="113"/>
        <end position="143"/>
    </location>
</feature>
<feature type="compositionally biased region" description="Basic and acidic residues" evidence="7">
    <location>
        <begin position="71"/>
        <end position="94"/>
    </location>
</feature>
<reference evidence="10" key="1">
    <citation type="submission" date="2015-07" db="EMBL/GenBank/DDBJ databases">
        <authorList>
            <person name="Teixeira M.M."/>
            <person name="Souza R.C."/>
            <person name="Almeida L.G."/>
            <person name="Vicente V.A."/>
            <person name="de Hoog S."/>
            <person name="Bocca A.L."/>
            <person name="de Almeida S.R."/>
            <person name="Vasconcelos A.T."/>
            <person name="Felipe M.S."/>
        </authorList>
    </citation>
    <scope>NUCLEOTIDE SEQUENCE [LARGE SCALE GENOMIC DNA]</scope>
    <source>
        <strain evidence="10">KSF</strain>
    </source>
</reference>
<dbReference type="InterPro" id="IPR052360">
    <property type="entry name" value="Transcr_Regulatory_Proteins"/>
</dbReference>
<dbReference type="VEuPathDB" id="FungiDB:CLCR_10923"/>
<proteinExistence type="predicted"/>
<dbReference type="OrthoDB" id="2123952at2759"/>
<dbReference type="SUPFAM" id="SSF57701">
    <property type="entry name" value="Zn2/Cys6 DNA-binding domain"/>
    <property type="match status" value="1"/>
</dbReference>
<dbReference type="InterPro" id="IPR036864">
    <property type="entry name" value="Zn2-C6_fun-type_DNA-bd_sf"/>
</dbReference>
<keyword evidence="2" id="KW-0862">Zinc</keyword>
<dbReference type="Pfam" id="PF00172">
    <property type="entry name" value="Zn_clus"/>
    <property type="match status" value="1"/>
</dbReference>